<feature type="chain" id="PRO_5041020413" description="Flagella basal body P-ring formation protein FlgA" evidence="4">
    <location>
        <begin position="23"/>
        <end position="151"/>
    </location>
</feature>
<dbReference type="SMART" id="SM00858">
    <property type="entry name" value="SAF"/>
    <property type="match status" value="1"/>
</dbReference>
<dbReference type="CDD" id="cd11614">
    <property type="entry name" value="SAF_CpaB_FlgA_like"/>
    <property type="match status" value="1"/>
</dbReference>
<dbReference type="NCBIfam" id="TIGR03170">
    <property type="entry name" value="flgA_cterm"/>
    <property type="match status" value="1"/>
</dbReference>
<keyword evidence="3 4" id="KW-0574">Periplasm</keyword>
<sequence length="151" mass="16061">MICRTVFAVAALLLAGVWGATAAEPVAVIPKGIIYPGQIVEPHMLEIVPVTNRNIRRDYASSMEQVAGMITRRTLLPGRVIPVSSVREPYAVERGSVVTMVFSRDGLTITAPGSPLNNGMVGDFVRVRNVGTGVTVSGTVMADGTIRVVEK</sequence>
<dbReference type="InterPro" id="IPR017585">
    <property type="entry name" value="SAF_FlgA"/>
</dbReference>
<dbReference type="GO" id="GO:0042597">
    <property type="term" value="C:periplasmic space"/>
    <property type="evidence" value="ECO:0007669"/>
    <property type="project" value="UniProtKB-SubCell"/>
</dbReference>
<dbReference type="Gene3D" id="3.90.1210.10">
    <property type="entry name" value="Antifreeze-like/N-acetylneuraminic acid synthase C-terminal domain"/>
    <property type="match status" value="1"/>
</dbReference>
<evidence type="ECO:0000256" key="3">
    <source>
        <dbReference type="ARBA" id="ARBA00022764"/>
    </source>
</evidence>
<dbReference type="GO" id="GO:0044780">
    <property type="term" value="P:bacterial-type flagellum assembly"/>
    <property type="evidence" value="ECO:0007669"/>
    <property type="project" value="InterPro"/>
</dbReference>
<evidence type="ECO:0000256" key="4">
    <source>
        <dbReference type="RuleBase" id="RU362063"/>
    </source>
</evidence>
<feature type="domain" description="SAF" evidence="5">
    <location>
        <begin position="25"/>
        <end position="87"/>
    </location>
</feature>
<evidence type="ECO:0000313" key="6">
    <source>
        <dbReference type="EMBL" id="MDA5400195.1"/>
    </source>
</evidence>
<dbReference type="RefSeq" id="WP_267991618.1">
    <property type="nucleotide sequence ID" value="NZ_JAPJZI010000001.1"/>
</dbReference>
<dbReference type="PANTHER" id="PTHR36307">
    <property type="entry name" value="FLAGELLA BASAL BODY P-RING FORMATION PROTEIN FLGA"/>
    <property type="match status" value="1"/>
</dbReference>
<dbReference type="InterPro" id="IPR013974">
    <property type="entry name" value="SAF"/>
</dbReference>
<keyword evidence="7" id="KW-1185">Reference proteome</keyword>
<dbReference type="EMBL" id="JAPJZI010000001">
    <property type="protein sequence ID" value="MDA5400195.1"/>
    <property type="molecule type" value="Genomic_DNA"/>
</dbReference>
<dbReference type="PANTHER" id="PTHR36307:SF1">
    <property type="entry name" value="FLAGELLA BASAL BODY P-RING FORMATION PROTEIN FLGA"/>
    <property type="match status" value="1"/>
</dbReference>
<comment type="function">
    <text evidence="4">Involved in the assembly process of the P-ring formation. It may associate with FlgF on the rod constituting a structure essential for the P-ring assembly or may act as a modulator protein for the P-ring assembly.</text>
</comment>
<proteinExistence type="inferred from homology"/>
<dbReference type="Pfam" id="PF13144">
    <property type="entry name" value="ChapFlgA"/>
    <property type="match status" value="1"/>
</dbReference>
<comment type="caution">
    <text evidence="6">The sequence shown here is derived from an EMBL/GenBank/DDBJ whole genome shotgun (WGS) entry which is preliminary data.</text>
</comment>
<dbReference type="AlphaFoldDB" id="A0A9X3ZJ37"/>
<keyword evidence="6" id="KW-0966">Cell projection</keyword>
<evidence type="ECO:0000256" key="1">
    <source>
        <dbReference type="ARBA" id="ARBA00004418"/>
    </source>
</evidence>
<keyword evidence="2 4" id="KW-0732">Signal</keyword>
<protein>
    <recommendedName>
        <fullName evidence="4">Flagella basal body P-ring formation protein FlgA</fullName>
    </recommendedName>
</protein>
<keyword evidence="4" id="KW-1005">Bacterial flagellum biogenesis</keyword>
<reference evidence="6" key="1">
    <citation type="submission" date="2022-11" db="EMBL/GenBank/DDBJ databases">
        <title>Draft genome sequence of Hoeflea poritis E7-10 and Hoeflea prorocentri PM5-8, separated from scleractinian coral Porites lutea and marine dinoflagellate.</title>
        <authorList>
            <person name="Zhang G."/>
            <person name="Wei Q."/>
            <person name="Cai L."/>
        </authorList>
    </citation>
    <scope>NUCLEOTIDE SEQUENCE</scope>
    <source>
        <strain evidence="6">PM5-8</strain>
    </source>
</reference>
<accession>A0A9X3ZJ37</accession>
<evidence type="ECO:0000313" key="7">
    <source>
        <dbReference type="Proteomes" id="UP001151234"/>
    </source>
</evidence>
<dbReference type="Proteomes" id="UP001151234">
    <property type="component" value="Unassembled WGS sequence"/>
</dbReference>
<gene>
    <name evidence="6" type="primary">flgA</name>
    <name evidence="6" type="ORF">OQ273_16570</name>
</gene>
<dbReference type="Gene3D" id="2.30.30.760">
    <property type="match status" value="1"/>
</dbReference>
<organism evidence="6 7">
    <name type="scientific">Hoeflea prorocentri</name>
    <dbReference type="NCBI Taxonomy" id="1922333"/>
    <lineage>
        <taxon>Bacteria</taxon>
        <taxon>Pseudomonadati</taxon>
        <taxon>Pseudomonadota</taxon>
        <taxon>Alphaproteobacteria</taxon>
        <taxon>Hyphomicrobiales</taxon>
        <taxon>Rhizobiaceae</taxon>
        <taxon>Hoeflea</taxon>
    </lineage>
</organism>
<keyword evidence="6" id="KW-0282">Flagellum</keyword>
<feature type="signal peptide" evidence="4">
    <location>
        <begin position="1"/>
        <end position="22"/>
    </location>
</feature>
<comment type="similarity">
    <text evidence="4">Belongs to the FlgA family.</text>
</comment>
<comment type="subcellular location">
    <subcellularLocation>
        <location evidence="1 4">Periplasm</location>
    </subcellularLocation>
</comment>
<evidence type="ECO:0000256" key="2">
    <source>
        <dbReference type="ARBA" id="ARBA00022729"/>
    </source>
</evidence>
<name>A0A9X3ZJ37_9HYPH</name>
<keyword evidence="6" id="KW-0969">Cilium</keyword>
<evidence type="ECO:0000259" key="5">
    <source>
        <dbReference type="SMART" id="SM00858"/>
    </source>
</evidence>
<dbReference type="InterPro" id="IPR039246">
    <property type="entry name" value="Flagellar_FlgA"/>
</dbReference>